<protein>
    <recommendedName>
        <fullName evidence="1">Metallo-beta-lactamase domain-containing protein</fullName>
    </recommendedName>
</protein>
<dbReference type="InterPro" id="IPR052159">
    <property type="entry name" value="Competence_DNA_uptake"/>
</dbReference>
<sequence>MNCMNATKYEIDMLGVGAADALLVRFFDENDKAYIILVDAGNYCNGETIAKFVKERYNTFQIDLAICTHCDDDHFGGFIFLLEDMKNNPQTSVDIKKFLINDPGLHITQNDVKYYQNLDNVRKEARSVYDGHGNNLLELIWDLSRKRRLSYSEAFSDGYNSEFDGLIDILGPSTEYYRTQALLFRNDLQPYDYAIVDDSEDAYEIPETKNIYSKKIR</sequence>
<dbReference type="InterPro" id="IPR001279">
    <property type="entry name" value="Metallo-B-lactamas"/>
</dbReference>
<dbReference type="PANTHER" id="PTHR30619:SF1">
    <property type="entry name" value="RECOMBINATION PROTEIN 2"/>
    <property type="match status" value="1"/>
</dbReference>
<dbReference type="SUPFAM" id="SSF56281">
    <property type="entry name" value="Metallo-hydrolase/oxidoreductase"/>
    <property type="match status" value="1"/>
</dbReference>
<dbReference type="AlphaFoldDB" id="A0A6N2TBG3"/>
<accession>A0A6N2TBG3</accession>
<organism evidence="2">
    <name type="scientific">Bacteroides faecis</name>
    <dbReference type="NCBI Taxonomy" id="674529"/>
    <lineage>
        <taxon>Bacteria</taxon>
        <taxon>Pseudomonadati</taxon>
        <taxon>Bacteroidota</taxon>
        <taxon>Bacteroidia</taxon>
        <taxon>Bacteroidales</taxon>
        <taxon>Bacteroidaceae</taxon>
        <taxon>Bacteroides</taxon>
    </lineage>
</organism>
<reference evidence="2" key="1">
    <citation type="submission" date="2019-11" db="EMBL/GenBank/DDBJ databases">
        <authorList>
            <person name="Feng L."/>
        </authorList>
    </citation>
    <scope>NUCLEOTIDE SEQUENCE</scope>
    <source>
        <strain evidence="2">BfaecisLFYP10</strain>
    </source>
</reference>
<name>A0A6N2TBG3_9BACE</name>
<evidence type="ECO:0000313" key="2">
    <source>
        <dbReference type="EMBL" id="VYT01056.1"/>
    </source>
</evidence>
<dbReference type="InterPro" id="IPR036866">
    <property type="entry name" value="RibonucZ/Hydroxyglut_hydro"/>
</dbReference>
<evidence type="ECO:0000259" key="1">
    <source>
        <dbReference type="Pfam" id="PF00753"/>
    </source>
</evidence>
<feature type="domain" description="Metallo-beta-lactamase" evidence="1">
    <location>
        <begin position="15"/>
        <end position="111"/>
    </location>
</feature>
<dbReference type="EMBL" id="CACRSZ010000033">
    <property type="protein sequence ID" value="VYT01056.1"/>
    <property type="molecule type" value="Genomic_DNA"/>
</dbReference>
<dbReference type="PANTHER" id="PTHR30619">
    <property type="entry name" value="DNA INTERNALIZATION/COMPETENCE PROTEIN COMEC/REC2"/>
    <property type="match status" value="1"/>
</dbReference>
<dbReference type="Pfam" id="PF00753">
    <property type="entry name" value="Lactamase_B"/>
    <property type="match status" value="1"/>
</dbReference>
<proteinExistence type="predicted"/>
<gene>
    <name evidence="2" type="ORF">BFLFYP10_01157</name>
</gene>
<dbReference type="Gene3D" id="3.60.15.10">
    <property type="entry name" value="Ribonuclease Z/Hydroxyacylglutathione hydrolase-like"/>
    <property type="match status" value="1"/>
</dbReference>